<protein>
    <submittedName>
        <fullName evidence="1">Uncharacterized protein</fullName>
    </submittedName>
</protein>
<dbReference type="AlphaFoldDB" id="A0A4S8L1Z1"/>
<sequence>MVLEVRSPTDLGFSGPLSFSRPECRRCLEDASMPFDIGIVGFPFDTRFLSPYDNSKALDQMEAAYDMLLSRTVPVYSGADGEERYREHTKQFALDRKKTRGSSRPVGIIQFPPHFPISEQNLRSHFDARLPMVTTAQESSDHGSFFAVAAEEGLLTNTGVHAGIRCKMMGFDDIRHDSTVKFQVIATDDIDDYGEKKVVEKMR</sequence>
<dbReference type="GO" id="GO:0046872">
    <property type="term" value="F:metal ion binding"/>
    <property type="evidence" value="ECO:0007669"/>
    <property type="project" value="InterPro"/>
</dbReference>
<dbReference type="InterPro" id="IPR006035">
    <property type="entry name" value="Ureohydrolase"/>
</dbReference>
<gene>
    <name evidence="1" type="ORF">K435DRAFT_808279</name>
</gene>
<dbReference type="OrthoDB" id="288726at2759"/>
<proteinExistence type="predicted"/>
<dbReference type="Proteomes" id="UP000297245">
    <property type="component" value="Unassembled WGS sequence"/>
</dbReference>
<dbReference type="InterPro" id="IPR023696">
    <property type="entry name" value="Ureohydrolase_dom_sf"/>
</dbReference>
<reference evidence="1 2" key="1">
    <citation type="journal article" date="2019" name="Nat. Ecol. Evol.">
        <title>Megaphylogeny resolves global patterns of mushroom evolution.</title>
        <authorList>
            <person name="Varga T."/>
            <person name="Krizsan K."/>
            <person name="Foldi C."/>
            <person name="Dima B."/>
            <person name="Sanchez-Garcia M."/>
            <person name="Sanchez-Ramirez S."/>
            <person name="Szollosi G.J."/>
            <person name="Szarkandi J.G."/>
            <person name="Papp V."/>
            <person name="Albert L."/>
            <person name="Andreopoulos W."/>
            <person name="Angelini C."/>
            <person name="Antonin V."/>
            <person name="Barry K.W."/>
            <person name="Bougher N.L."/>
            <person name="Buchanan P."/>
            <person name="Buyck B."/>
            <person name="Bense V."/>
            <person name="Catcheside P."/>
            <person name="Chovatia M."/>
            <person name="Cooper J."/>
            <person name="Damon W."/>
            <person name="Desjardin D."/>
            <person name="Finy P."/>
            <person name="Geml J."/>
            <person name="Haridas S."/>
            <person name="Hughes K."/>
            <person name="Justo A."/>
            <person name="Karasinski D."/>
            <person name="Kautmanova I."/>
            <person name="Kiss B."/>
            <person name="Kocsube S."/>
            <person name="Kotiranta H."/>
            <person name="LaButti K.M."/>
            <person name="Lechner B.E."/>
            <person name="Liimatainen K."/>
            <person name="Lipzen A."/>
            <person name="Lukacs Z."/>
            <person name="Mihaltcheva S."/>
            <person name="Morgado L.N."/>
            <person name="Niskanen T."/>
            <person name="Noordeloos M.E."/>
            <person name="Ohm R.A."/>
            <person name="Ortiz-Santana B."/>
            <person name="Ovrebo C."/>
            <person name="Racz N."/>
            <person name="Riley R."/>
            <person name="Savchenko A."/>
            <person name="Shiryaev A."/>
            <person name="Soop K."/>
            <person name="Spirin V."/>
            <person name="Szebenyi C."/>
            <person name="Tomsovsky M."/>
            <person name="Tulloss R.E."/>
            <person name="Uehling J."/>
            <person name="Grigoriev I.V."/>
            <person name="Vagvolgyi C."/>
            <person name="Papp T."/>
            <person name="Martin F.M."/>
            <person name="Miettinen O."/>
            <person name="Hibbett D.S."/>
            <person name="Nagy L.G."/>
        </authorList>
    </citation>
    <scope>NUCLEOTIDE SEQUENCE [LARGE SCALE GENOMIC DNA]</scope>
    <source>
        <strain evidence="1 2">CBS 962.96</strain>
    </source>
</reference>
<dbReference type="EMBL" id="ML179730">
    <property type="protein sequence ID" value="THU82457.1"/>
    <property type="molecule type" value="Genomic_DNA"/>
</dbReference>
<dbReference type="Pfam" id="PF00491">
    <property type="entry name" value="Arginase"/>
    <property type="match status" value="1"/>
</dbReference>
<name>A0A4S8L1Z1_DENBC</name>
<dbReference type="SUPFAM" id="SSF52768">
    <property type="entry name" value="Arginase/deacetylase"/>
    <property type="match status" value="1"/>
</dbReference>
<organism evidence="1 2">
    <name type="scientific">Dendrothele bispora (strain CBS 962.96)</name>
    <dbReference type="NCBI Taxonomy" id="1314807"/>
    <lineage>
        <taxon>Eukaryota</taxon>
        <taxon>Fungi</taxon>
        <taxon>Dikarya</taxon>
        <taxon>Basidiomycota</taxon>
        <taxon>Agaricomycotina</taxon>
        <taxon>Agaricomycetes</taxon>
        <taxon>Agaricomycetidae</taxon>
        <taxon>Agaricales</taxon>
        <taxon>Agaricales incertae sedis</taxon>
        <taxon>Dendrothele</taxon>
    </lineage>
</organism>
<accession>A0A4S8L1Z1</accession>
<evidence type="ECO:0000313" key="1">
    <source>
        <dbReference type="EMBL" id="THU82457.1"/>
    </source>
</evidence>
<evidence type="ECO:0000313" key="2">
    <source>
        <dbReference type="Proteomes" id="UP000297245"/>
    </source>
</evidence>
<dbReference type="Gene3D" id="3.40.800.10">
    <property type="entry name" value="Ureohydrolase domain"/>
    <property type="match status" value="1"/>
</dbReference>
<keyword evidence="2" id="KW-1185">Reference proteome</keyword>